<dbReference type="EMBL" id="AUZZ01001790">
    <property type="protein sequence ID" value="EQD62883.1"/>
    <property type="molecule type" value="Genomic_DNA"/>
</dbReference>
<evidence type="ECO:0000256" key="4">
    <source>
        <dbReference type="ARBA" id="ARBA00022723"/>
    </source>
</evidence>
<dbReference type="Pfam" id="PF03372">
    <property type="entry name" value="Exo_endo_phos"/>
    <property type="match status" value="1"/>
</dbReference>
<proteinExistence type="inferred from homology"/>
<comment type="caution">
    <text evidence="9">The sequence shown here is derived from an EMBL/GenBank/DDBJ whole genome shotgun (WGS) entry which is preliminary data.</text>
</comment>
<dbReference type="GO" id="GO:0004519">
    <property type="term" value="F:endonuclease activity"/>
    <property type="evidence" value="ECO:0007669"/>
    <property type="project" value="InterPro"/>
</dbReference>
<evidence type="ECO:0000256" key="6">
    <source>
        <dbReference type="ARBA" id="ARBA00022842"/>
    </source>
</evidence>
<dbReference type="PROSITE" id="PS51435">
    <property type="entry name" value="AP_NUCLEASE_F1_4"/>
    <property type="match status" value="1"/>
</dbReference>
<dbReference type="CDD" id="cd09086">
    <property type="entry name" value="ExoIII-like_AP-endo"/>
    <property type="match status" value="1"/>
</dbReference>
<comment type="cofactor">
    <cofactor evidence="2">
        <name>Mg(2+)</name>
        <dbReference type="ChEBI" id="CHEBI:18420"/>
    </cofactor>
</comment>
<dbReference type="PANTHER" id="PTHR43250:SF2">
    <property type="entry name" value="EXODEOXYRIBONUCLEASE III"/>
    <property type="match status" value="1"/>
</dbReference>
<name>T1BKU4_9ZZZZ</name>
<evidence type="ECO:0000256" key="3">
    <source>
        <dbReference type="ARBA" id="ARBA00007092"/>
    </source>
</evidence>
<sequence>MKLASWNVNSLGVRLPQVLQWLEAERPDLLALQETKLEDARFPAAEFAAAGYRAVYSGQKTYNGVALLARTPPQQVLRELPGLDDPQRRFLAADIDGLRVVNLYVVNGQAVDSDKYTYKLRWLGAVRAFLEAELARHPALVVLGDFNIAPDDRDVHDPLAWRDQILCSAPERTALQGLLDLGLEDSFRALHADPGHYSWWDYRQGGFRRNLGLRIDLILSSRALHSRLRAAAIDRTPRTWERPSDHTPVLLELA</sequence>
<keyword evidence="4" id="KW-0479">Metal-binding</keyword>
<dbReference type="NCBIfam" id="TIGR00633">
    <property type="entry name" value="xth"/>
    <property type="match status" value="1"/>
</dbReference>
<reference evidence="9" key="2">
    <citation type="journal article" date="2014" name="ISME J.">
        <title>Microbial stratification in low pH oxic and suboxic macroscopic growths along an acid mine drainage.</title>
        <authorList>
            <person name="Mendez-Garcia C."/>
            <person name="Mesa V."/>
            <person name="Sprenger R.R."/>
            <person name="Richter M."/>
            <person name="Diez M.S."/>
            <person name="Solano J."/>
            <person name="Bargiela R."/>
            <person name="Golyshina O.V."/>
            <person name="Manteca A."/>
            <person name="Ramos J.L."/>
            <person name="Gallego J.R."/>
            <person name="Llorente I."/>
            <person name="Martins Dos Santos V.A."/>
            <person name="Jensen O.N."/>
            <person name="Pelaez A.I."/>
            <person name="Sanchez J."/>
            <person name="Ferrer M."/>
        </authorList>
    </citation>
    <scope>NUCLEOTIDE SEQUENCE</scope>
</reference>
<dbReference type="AlphaFoldDB" id="T1BKU4"/>
<organism evidence="9">
    <name type="scientific">mine drainage metagenome</name>
    <dbReference type="NCBI Taxonomy" id="410659"/>
    <lineage>
        <taxon>unclassified sequences</taxon>
        <taxon>metagenomes</taxon>
        <taxon>ecological metagenomes</taxon>
    </lineage>
</organism>
<dbReference type="InterPro" id="IPR036691">
    <property type="entry name" value="Endo/exonu/phosph_ase_sf"/>
</dbReference>
<evidence type="ECO:0000256" key="1">
    <source>
        <dbReference type="ARBA" id="ARBA00001936"/>
    </source>
</evidence>
<evidence type="ECO:0000313" key="9">
    <source>
        <dbReference type="EMBL" id="EQD69108.1"/>
    </source>
</evidence>
<dbReference type="GO" id="GO:0046872">
    <property type="term" value="F:metal ion binding"/>
    <property type="evidence" value="ECO:0007669"/>
    <property type="project" value="UniProtKB-KW"/>
</dbReference>
<dbReference type="PANTHER" id="PTHR43250">
    <property type="entry name" value="EXODEOXYRIBONUCLEASE III"/>
    <property type="match status" value="1"/>
</dbReference>
<dbReference type="Gene3D" id="3.60.10.10">
    <property type="entry name" value="Endonuclease/exonuclease/phosphatase"/>
    <property type="match status" value="1"/>
</dbReference>
<dbReference type="SUPFAM" id="SSF56219">
    <property type="entry name" value="DNase I-like"/>
    <property type="match status" value="1"/>
</dbReference>
<dbReference type="InterPro" id="IPR020847">
    <property type="entry name" value="AP_endonuclease_F1_BS"/>
</dbReference>
<dbReference type="PROSITE" id="PS00726">
    <property type="entry name" value="AP_NUCLEASE_F1_1"/>
    <property type="match status" value="1"/>
</dbReference>
<gene>
    <name evidence="9" type="ORF">B1B_05471</name>
    <name evidence="8" type="ORF">B2A_02631</name>
</gene>
<evidence type="ECO:0000313" key="8">
    <source>
        <dbReference type="EMBL" id="EQD62883.1"/>
    </source>
</evidence>
<evidence type="ECO:0000256" key="2">
    <source>
        <dbReference type="ARBA" id="ARBA00001946"/>
    </source>
</evidence>
<dbReference type="GO" id="GO:0008311">
    <property type="term" value="F:double-stranded DNA 3'-5' DNA exonuclease activity"/>
    <property type="evidence" value="ECO:0007669"/>
    <property type="project" value="InterPro"/>
</dbReference>
<keyword evidence="6" id="KW-0460">Magnesium</keyword>
<dbReference type="InterPro" id="IPR020848">
    <property type="entry name" value="AP_endonuclease_F1_CS"/>
</dbReference>
<dbReference type="EMBL" id="AUZY01003466">
    <property type="protein sequence ID" value="EQD69108.1"/>
    <property type="molecule type" value="Genomic_DNA"/>
</dbReference>
<reference evidence="9" key="1">
    <citation type="submission" date="2013-08" db="EMBL/GenBank/DDBJ databases">
        <authorList>
            <person name="Mendez C."/>
            <person name="Richter M."/>
            <person name="Ferrer M."/>
            <person name="Sanchez J."/>
        </authorList>
    </citation>
    <scope>NUCLEOTIDE SEQUENCE</scope>
</reference>
<dbReference type="GO" id="GO:0003677">
    <property type="term" value="F:DNA binding"/>
    <property type="evidence" value="ECO:0007669"/>
    <property type="project" value="InterPro"/>
</dbReference>
<dbReference type="GO" id="GO:0006281">
    <property type="term" value="P:DNA repair"/>
    <property type="evidence" value="ECO:0007669"/>
    <property type="project" value="InterPro"/>
</dbReference>
<evidence type="ECO:0000256" key="5">
    <source>
        <dbReference type="ARBA" id="ARBA00022801"/>
    </source>
</evidence>
<dbReference type="InterPro" id="IPR004808">
    <property type="entry name" value="AP_endonuc_1"/>
</dbReference>
<dbReference type="InterPro" id="IPR037493">
    <property type="entry name" value="ExoIII-like"/>
</dbReference>
<protein>
    <submittedName>
        <fullName evidence="9">Exodeoxyribonuclease III Xth</fullName>
    </submittedName>
</protein>
<accession>T1BKU4</accession>
<dbReference type="NCBIfam" id="TIGR00195">
    <property type="entry name" value="exoDNase_III"/>
    <property type="match status" value="1"/>
</dbReference>
<keyword evidence="5" id="KW-0378">Hydrolase</keyword>
<dbReference type="InterPro" id="IPR005135">
    <property type="entry name" value="Endo/exonuclease/phosphatase"/>
</dbReference>
<dbReference type="PROSITE" id="PS00728">
    <property type="entry name" value="AP_NUCLEASE_F1_3"/>
    <property type="match status" value="1"/>
</dbReference>
<evidence type="ECO:0000259" key="7">
    <source>
        <dbReference type="Pfam" id="PF03372"/>
    </source>
</evidence>
<comment type="similarity">
    <text evidence="3">Belongs to the DNA repair enzymes AP/ExoA family.</text>
</comment>
<feature type="domain" description="Endonuclease/exonuclease/phosphatase" evidence="7">
    <location>
        <begin position="4"/>
        <end position="246"/>
    </location>
</feature>
<comment type="cofactor">
    <cofactor evidence="1">
        <name>Mn(2+)</name>
        <dbReference type="ChEBI" id="CHEBI:29035"/>
    </cofactor>
</comment>